<gene>
    <name evidence="7" type="ORF">DQK91_18005</name>
</gene>
<accession>A0A6P1ZCG7</accession>
<evidence type="ECO:0000256" key="1">
    <source>
        <dbReference type="ARBA" id="ARBA00004651"/>
    </source>
</evidence>
<dbReference type="GO" id="GO:0005886">
    <property type="term" value="C:plasma membrane"/>
    <property type="evidence" value="ECO:0007669"/>
    <property type="project" value="UniProtKB-SubCell"/>
</dbReference>
<evidence type="ECO:0000313" key="7">
    <source>
        <dbReference type="EMBL" id="TVM31561.1"/>
    </source>
</evidence>
<reference evidence="7 8" key="1">
    <citation type="submission" date="2018-06" db="EMBL/GenBank/DDBJ databases">
        <title>Complete genome of Desulfovibrio marinus P48SEP.</title>
        <authorList>
            <person name="Crispim J.S."/>
            <person name="Vidigal P.M.P."/>
            <person name="Silva L.C.F."/>
            <person name="Araujo L.C."/>
            <person name="Laguardia C.N."/>
            <person name="Dias R.S."/>
            <person name="Sousa M.P."/>
            <person name="Paula S.O."/>
            <person name="Silva C."/>
        </authorList>
    </citation>
    <scope>NUCLEOTIDE SEQUENCE [LARGE SCALE GENOMIC DNA]</scope>
    <source>
        <strain evidence="7 8">P48SEP</strain>
    </source>
</reference>
<dbReference type="Pfam" id="PF01810">
    <property type="entry name" value="LysE"/>
    <property type="match status" value="1"/>
</dbReference>
<evidence type="ECO:0000256" key="5">
    <source>
        <dbReference type="ARBA" id="ARBA00023136"/>
    </source>
</evidence>
<keyword evidence="4 6" id="KW-1133">Transmembrane helix</keyword>
<feature type="transmembrane region" description="Helical" evidence="6">
    <location>
        <begin position="72"/>
        <end position="89"/>
    </location>
</feature>
<dbReference type="OrthoDB" id="9807053at2"/>
<dbReference type="AlphaFoldDB" id="A0A6P1ZCG7"/>
<keyword evidence="5 6" id="KW-0472">Membrane</keyword>
<keyword evidence="3 6" id="KW-0812">Transmembrane</keyword>
<dbReference type="PIRSF" id="PIRSF006324">
    <property type="entry name" value="LeuE"/>
    <property type="match status" value="1"/>
</dbReference>
<dbReference type="PANTHER" id="PTHR30086">
    <property type="entry name" value="ARGININE EXPORTER PROTEIN ARGO"/>
    <property type="match status" value="1"/>
</dbReference>
<keyword evidence="2" id="KW-1003">Cell membrane</keyword>
<comment type="subcellular location">
    <subcellularLocation>
        <location evidence="1">Cell membrane</location>
        <topology evidence="1">Multi-pass membrane protein</topology>
    </subcellularLocation>
</comment>
<dbReference type="EMBL" id="QMIF01000015">
    <property type="protein sequence ID" value="TVM31561.1"/>
    <property type="molecule type" value="Genomic_DNA"/>
</dbReference>
<evidence type="ECO:0000313" key="8">
    <source>
        <dbReference type="Proteomes" id="UP000434052"/>
    </source>
</evidence>
<evidence type="ECO:0000256" key="6">
    <source>
        <dbReference type="SAM" id="Phobius"/>
    </source>
</evidence>
<comment type="caution">
    <text evidence="7">The sequence shown here is derived from an EMBL/GenBank/DDBJ whole genome shotgun (WGS) entry which is preliminary data.</text>
</comment>
<feature type="transmembrane region" description="Helical" evidence="6">
    <location>
        <begin position="159"/>
        <end position="181"/>
    </location>
</feature>
<organism evidence="7 8">
    <name type="scientific">Oceanidesulfovibrio marinus</name>
    <dbReference type="NCBI Taxonomy" id="370038"/>
    <lineage>
        <taxon>Bacteria</taxon>
        <taxon>Pseudomonadati</taxon>
        <taxon>Thermodesulfobacteriota</taxon>
        <taxon>Desulfovibrionia</taxon>
        <taxon>Desulfovibrionales</taxon>
        <taxon>Desulfovibrionaceae</taxon>
        <taxon>Oceanidesulfovibrio</taxon>
    </lineage>
</organism>
<sequence length="220" mass="22982">MGPSEALIAFVPAAGLLAITPGLDTALVLRIAASENGWRALCAGAGICLGCLLWGIVAAFGLGALLDASRTAYTALRWAGAAYLIYLGGRMALNARSRMDEAAGESAAPGASTAVPAGGWPSIWLSRGLLTNILNPKVGVFYVTFLPQFVPAGVDVRSFTLLLASIHVLESFLWFVLLIAMTRPLAAALCRPGVVRTLDRITGGILIAFGLKLFFSARHA</sequence>
<dbReference type="GO" id="GO:0015171">
    <property type="term" value="F:amino acid transmembrane transporter activity"/>
    <property type="evidence" value="ECO:0007669"/>
    <property type="project" value="TreeGrafter"/>
</dbReference>
<dbReference type="InterPro" id="IPR001123">
    <property type="entry name" value="LeuE-type"/>
</dbReference>
<name>A0A6P1ZCG7_9BACT</name>
<evidence type="ECO:0000256" key="4">
    <source>
        <dbReference type="ARBA" id="ARBA00022989"/>
    </source>
</evidence>
<protein>
    <submittedName>
        <fullName evidence="7">LysE family translocator</fullName>
    </submittedName>
</protein>
<evidence type="ECO:0000256" key="2">
    <source>
        <dbReference type="ARBA" id="ARBA00022475"/>
    </source>
</evidence>
<dbReference type="Proteomes" id="UP000434052">
    <property type="component" value="Unassembled WGS sequence"/>
</dbReference>
<dbReference type="RefSeq" id="WP_144306793.1">
    <property type="nucleotide sequence ID" value="NZ_QMIF01000015.1"/>
</dbReference>
<dbReference type="PANTHER" id="PTHR30086:SF20">
    <property type="entry name" value="ARGININE EXPORTER PROTEIN ARGO-RELATED"/>
    <property type="match status" value="1"/>
</dbReference>
<evidence type="ECO:0000256" key="3">
    <source>
        <dbReference type="ARBA" id="ARBA00022692"/>
    </source>
</evidence>
<feature type="transmembrane region" description="Helical" evidence="6">
    <location>
        <begin position="6"/>
        <end position="29"/>
    </location>
</feature>
<proteinExistence type="predicted"/>
<feature type="transmembrane region" description="Helical" evidence="6">
    <location>
        <begin position="41"/>
        <end position="66"/>
    </location>
</feature>